<organism evidence="10 11">
    <name type="scientific">Photobacterium damselae</name>
    <dbReference type="NCBI Taxonomy" id="38293"/>
    <lineage>
        <taxon>Bacteria</taxon>
        <taxon>Pseudomonadati</taxon>
        <taxon>Pseudomonadota</taxon>
        <taxon>Gammaproteobacteria</taxon>
        <taxon>Vibrionales</taxon>
        <taxon>Vibrionaceae</taxon>
        <taxon>Photobacterium</taxon>
    </lineage>
</organism>
<keyword evidence="4 10" id="KW-0378">Hydrolase</keyword>
<feature type="domain" description="Beta-mannosidase-like galactose-binding" evidence="9">
    <location>
        <begin position="10"/>
        <end position="181"/>
    </location>
</feature>
<evidence type="ECO:0000259" key="8">
    <source>
        <dbReference type="Pfam" id="PF17753"/>
    </source>
</evidence>
<dbReference type="InterPro" id="IPR017853">
    <property type="entry name" value="GH"/>
</dbReference>
<dbReference type="GO" id="GO:0005975">
    <property type="term" value="P:carbohydrate metabolic process"/>
    <property type="evidence" value="ECO:0007669"/>
    <property type="project" value="InterPro"/>
</dbReference>
<evidence type="ECO:0000313" key="11">
    <source>
        <dbReference type="Proteomes" id="UP000251647"/>
    </source>
</evidence>
<dbReference type="Proteomes" id="UP000251647">
    <property type="component" value="Unassembled WGS sequence"/>
</dbReference>
<dbReference type="SUPFAM" id="SSF49303">
    <property type="entry name" value="beta-Galactosidase/glucuronidase domain"/>
    <property type="match status" value="2"/>
</dbReference>
<protein>
    <recommendedName>
        <fullName evidence="3">beta-mannosidase</fullName>
        <ecNumber evidence="3">3.2.1.25</ecNumber>
    </recommendedName>
</protein>
<keyword evidence="6 10" id="KW-0326">Glycosidase</keyword>
<dbReference type="FunFam" id="3.20.20.80:FF:000050">
    <property type="entry name" value="Beta-mannosidase B"/>
    <property type="match status" value="1"/>
</dbReference>
<name>A0A2T3Q7Q6_PHODM</name>
<dbReference type="RefSeq" id="WP_005304066.1">
    <property type="nucleotide sequence ID" value="NZ_PYOG01000039.1"/>
</dbReference>
<evidence type="ECO:0000259" key="7">
    <source>
        <dbReference type="Pfam" id="PF00703"/>
    </source>
</evidence>
<dbReference type="SUPFAM" id="SSF51445">
    <property type="entry name" value="(Trans)glycosidases"/>
    <property type="match status" value="1"/>
</dbReference>
<dbReference type="GO" id="GO:0006516">
    <property type="term" value="P:glycoprotein catabolic process"/>
    <property type="evidence" value="ECO:0007669"/>
    <property type="project" value="TreeGrafter"/>
</dbReference>
<dbReference type="PANTHER" id="PTHR43730">
    <property type="entry name" value="BETA-MANNOSIDASE"/>
    <property type="match status" value="1"/>
</dbReference>
<evidence type="ECO:0000256" key="2">
    <source>
        <dbReference type="ARBA" id="ARBA00007401"/>
    </source>
</evidence>
<dbReference type="OrthoDB" id="9758603at2"/>
<feature type="domain" description="Glycoside hydrolase family 2 immunoglobulin-like beta-sandwich" evidence="7">
    <location>
        <begin position="192"/>
        <end position="295"/>
    </location>
</feature>
<dbReference type="InterPro" id="IPR036156">
    <property type="entry name" value="Beta-gal/glucu_dom_sf"/>
</dbReference>
<evidence type="ECO:0000256" key="4">
    <source>
        <dbReference type="ARBA" id="ARBA00022801"/>
    </source>
</evidence>
<dbReference type="Gene3D" id="2.60.120.260">
    <property type="entry name" value="Galactose-binding domain-like"/>
    <property type="match status" value="1"/>
</dbReference>
<feature type="domain" description="Beta-mannosidase Ig-fold" evidence="8">
    <location>
        <begin position="749"/>
        <end position="829"/>
    </location>
</feature>
<dbReference type="InterPro" id="IPR006102">
    <property type="entry name" value="Ig-like_GH2"/>
</dbReference>
<comment type="similarity">
    <text evidence="2">Belongs to the glycosyl hydrolase 2 family.</text>
</comment>
<dbReference type="GO" id="GO:0004567">
    <property type="term" value="F:beta-mannosidase activity"/>
    <property type="evidence" value="ECO:0007669"/>
    <property type="project" value="UniProtKB-EC"/>
</dbReference>
<sequence length="834" mass="96437">MATLLLDGQWQLTSPQHSHIAIPCTLPGDVHSALLAAELIVDPYFAENESLVQWVGESDWLLTREFEVSQEMLDHYAVDLTLSFVDTVADIQINQHSVLHCSNQFQTYHKEVKSTLKLGINHISILLKRSDIEAKVRAEKLPFPIPWAEGNNQIPHMNTLRKTQCHAGWDWGICLLVSGVYQSITLEPLNNTRLVNVRTTQNWLNSEHCQLELAITYQALAAFEQQQLTIDFNQQVHTIALAIDNQDIEKNHTLYYTIDVHQPKRWWPAGYGEQPLYPLEITLNEQSITKQIGFRQLELDTSLDDIGSKMQFVVNGQTITAKGANWIPLDAMPSQQTPERYRQLLQNAVDANMNMIRVWGGGTYEQDCFYQICDELGLLVWQDLMFACALYPSTVEFIQEVEQEVIQQIDRLADHPCLALWCGDNEVIGAINWYPESRQHREKYVVNYDRLNRVLAQIVAKHDPSRRFWASSPCNGELDFGDAWHDDNCGDMHFWDVWHSGKSLDAYYQVKPRFCSEFGYQSWPSLPTVKTFADYDEWNVTSPTFESHQKNKRGNSIITEMFTRYFRFPSNFANMLYLSQVQQALAIKTASEYWRAHKNHCRGILYWQLNDCWPVSSWSSIEYTGRWKQLHYHAKRFFAPQLVTFIQQDNGLLTLSAVNDEHKAVNYQGQVLQLSWQGDILQTWPINGELTSDSSDIIWQHFMNTSNINEKDHFYHVEITIECYSGSNNGQTSKIENDYFPTVFKQAKLQPGKIHAQVIEDELGIIIELDCEEPCLFVHLEVDDHLSRFSDSSFTLLPSTCSGYKKQIRYIGLLNKDCIEKQLKIYHLSQSYLS</sequence>
<dbReference type="Pfam" id="PF22666">
    <property type="entry name" value="Glyco_hydro_2_N2"/>
    <property type="match status" value="1"/>
</dbReference>
<evidence type="ECO:0000313" key="10">
    <source>
        <dbReference type="EMBL" id="SPY44403.1"/>
    </source>
</evidence>
<reference evidence="10 11" key="1">
    <citation type="submission" date="2018-06" db="EMBL/GenBank/DDBJ databases">
        <authorList>
            <consortium name="Pathogen Informatics"/>
            <person name="Doyle S."/>
        </authorList>
    </citation>
    <scope>NUCLEOTIDE SEQUENCE [LARGE SCALE GENOMIC DNA]</scope>
    <source>
        <strain evidence="10 11">NCTC11647</strain>
    </source>
</reference>
<dbReference type="InterPro" id="IPR041625">
    <property type="entry name" value="Beta-mannosidase_Ig"/>
</dbReference>
<keyword evidence="5" id="KW-0325">Glycoprotein</keyword>
<accession>A0A2T3Q7Q6</accession>
<evidence type="ECO:0000256" key="6">
    <source>
        <dbReference type="ARBA" id="ARBA00023295"/>
    </source>
</evidence>
<evidence type="ECO:0000256" key="3">
    <source>
        <dbReference type="ARBA" id="ARBA00012754"/>
    </source>
</evidence>
<dbReference type="Pfam" id="PF00703">
    <property type="entry name" value="Glyco_hydro_2"/>
    <property type="match status" value="1"/>
</dbReference>
<dbReference type="InterPro" id="IPR013783">
    <property type="entry name" value="Ig-like_fold"/>
</dbReference>
<dbReference type="SUPFAM" id="SSF49785">
    <property type="entry name" value="Galactose-binding domain-like"/>
    <property type="match status" value="1"/>
</dbReference>
<proteinExistence type="inferred from homology"/>
<dbReference type="InterPro" id="IPR050887">
    <property type="entry name" value="Beta-mannosidase_GH2"/>
</dbReference>
<evidence type="ECO:0000256" key="5">
    <source>
        <dbReference type="ARBA" id="ARBA00023180"/>
    </source>
</evidence>
<evidence type="ECO:0000259" key="9">
    <source>
        <dbReference type="Pfam" id="PF22666"/>
    </source>
</evidence>
<comment type="catalytic activity">
    <reaction evidence="1">
        <text>Hydrolysis of terminal, non-reducing beta-D-mannose residues in beta-D-mannosides.</text>
        <dbReference type="EC" id="3.2.1.25"/>
    </reaction>
</comment>
<dbReference type="AlphaFoldDB" id="A0A2T3Q7Q6"/>
<dbReference type="Gene3D" id="2.60.40.10">
    <property type="entry name" value="Immunoglobulins"/>
    <property type="match status" value="2"/>
</dbReference>
<dbReference type="PANTHER" id="PTHR43730:SF1">
    <property type="entry name" value="BETA-MANNOSIDASE"/>
    <property type="match status" value="1"/>
</dbReference>
<gene>
    <name evidence="10" type="primary">csxA</name>
    <name evidence="10" type="ORF">NCTC11647_03344</name>
</gene>
<evidence type="ECO:0000256" key="1">
    <source>
        <dbReference type="ARBA" id="ARBA00000829"/>
    </source>
</evidence>
<dbReference type="InterPro" id="IPR054593">
    <property type="entry name" value="Beta-mannosidase-like_N2"/>
</dbReference>
<dbReference type="Gene3D" id="3.20.20.80">
    <property type="entry name" value="Glycosidases"/>
    <property type="match status" value="1"/>
</dbReference>
<dbReference type="EC" id="3.2.1.25" evidence="3"/>
<dbReference type="InterPro" id="IPR008979">
    <property type="entry name" value="Galactose-bd-like_sf"/>
</dbReference>
<dbReference type="Pfam" id="PF17753">
    <property type="entry name" value="Ig_mannosidase"/>
    <property type="match status" value="1"/>
</dbReference>
<dbReference type="EMBL" id="UATL01000005">
    <property type="protein sequence ID" value="SPY44403.1"/>
    <property type="molecule type" value="Genomic_DNA"/>
</dbReference>